<name>A0AAW8W9D7_9LACO</name>
<sequence>MTPDQIKFRDYLLKIFADQRRDMISSIIWLSKRFNKVPHDVHASYRRLSTAERNAVIREVCLMGDVVNGD</sequence>
<evidence type="ECO:0000313" key="1">
    <source>
        <dbReference type="EMBL" id="MDT7015337.1"/>
    </source>
</evidence>
<accession>A0AAW8W9D7</accession>
<dbReference type="RefSeq" id="WP_304125818.1">
    <property type="nucleotide sequence ID" value="NZ_CAJLCK010000048.1"/>
</dbReference>
<protein>
    <submittedName>
        <fullName evidence="1">Uncharacterized protein</fullName>
    </submittedName>
</protein>
<gene>
    <name evidence="1" type="ORF">RI532_13225</name>
</gene>
<dbReference type="Proteomes" id="UP001254075">
    <property type="component" value="Unassembled WGS sequence"/>
</dbReference>
<dbReference type="AlphaFoldDB" id="A0AAW8W9D7"/>
<proteinExistence type="predicted"/>
<organism evidence="1 2">
    <name type="scientific">Levilactobacillus namurensis</name>
    <dbReference type="NCBI Taxonomy" id="380393"/>
    <lineage>
        <taxon>Bacteria</taxon>
        <taxon>Bacillati</taxon>
        <taxon>Bacillota</taxon>
        <taxon>Bacilli</taxon>
        <taxon>Lactobacillales</taxon>
        <taxon>Lactobacillaceae</taxon>
        <taxon>Levilactobacillus</taxon>
    </lineage>
</organism>
<reference evidence="1" key="1">
    <citation type="submission" date="2023-08" db="EMBL/GenBank/DDBJ databases">
        <authorList>
            <person name="Page C.A."/>
            <person name="Perez-Diaz I.M."/>
        </authorList>
    </citation>
    <scope>NUCLEOTIDE SEQUENCE</scope>
    <source>
        <strain evidence="1">3.8.38</strain>
    </source>
</reference>
<dbReference type="EMBL" id="JAVLAM010000005">
    <property type="protein sequence ID" value="MDT7015337.1"/>
    <property type="molecule type" value="Genomic_DNA"/>
</dbReference>
<evidence type="ECO:0000313" key="2">
    <source>
        <dbReference type="Proteomes" id="UP001254075"/>
    </source>
</evidence>
<comment type="caution">
    <text evidence="1">The sequence shown here is derived from an EMBL/GenBank/DDBJ whole genome shotgun (WGS) entry which is preliminary data.</text>
</comment>